<dbReference type="GO" id="GO:0031119">
    <property type="term" value="P:tRNA pseudouridine synthesis"/>
    <property type="evidence" value="ECO:0007669"/>
    <property type="project" value="UniProtKB-UniRule"/>
</dbReference>
<feature type="domain" description="Pseudouridine synthase I TruA alpha/beta" evidence="8">
    <location>
        <begin position="9"/>
        <end position="104"/>
    </location>
</feature>
<dbReference type="InterPro" id="IPR020103">
    <property type="entry name" value="PsdUridine_synth_cat_dom_sf"/>
</dbReference>
<dbReference type="FunFam" id="3.30.70.580:FF:000001">
    <property type="entry name" value="tRNA pseudouridine synthase A"/>
    <property type="match status" value="1"/>
</dbReference>
<dbReference type="InterPro" id="IPR020097">
    <property type="entry name" value="PsdUridine_synth_TruA_a/b_dom"/>
</dbReference>
<dbReference type="InterPro" id="IPR020095">
    <property type="entry name" value="PsdUridine_synth_TruA_C"/>
</dbReference>
<feature type="domain" description="Pseudouridine synthase I TruA alpha/beta" evidence="8">
    <location>
        <begin position="143"/>
        <end position="246"/>
    </location>
</feature>
<comment type="subunit">
    <text evidence="4">Homodimer.</text>
</comment>
<dbReference type="PANTHER" id="PTHR11142:SF0">
    <property type="entry name" value="TRNA PSEUDOURIDINE SYNTHASE-LIKE 1"/>
    <property type="match status" value="1"/>
</dbReference>
<feature type="binding site" evidence="4 6">
    <location>
        <position position="110"/>
    </location>
    <ligand>
        <name>substrate</name>
    </ligand>
</feature>
<comment type="function">
    <text evidence="4">Formation of pseudouridine at positions 38, 39 and 40 in the anticodon stem and loop of transfer RNAs.</text>
</comment>
<organism evidence="9 10">
    <name type="scientific">Faecalispora sporosphaeroides</name>
    <dbReference type="NCBI Taxonomy" id="1549"/>
    <lineage>
        <taxon>Bacteria</taxon>
        <taxon>Bacillati</taxon>
        <taxon>Bacillota</taxon>
        <taxon>Clostridia</taxon>
        <taxon>Eubacteriales</taxon>
        <taxon>Oscillospiraceae</taxon>
        <taxon>Faecalispora</taxon>
    </lineage>
</organism>
<dbReference type="PIRSF" id="PIRSF001430">
    <property type="entry name" value="tRNA_psdUrid_synth"/>
    <property type="match status" value="1"/>
</dbReference>
<dbReference type="Gene3D" id="3.30.70.580">
    <property type="entry name" value="Pseudouridine synthase I, catalytic domain, N-terminal subdomain"/>
    <property type="match status" value="1"/>
</dbReference>
<evidence type="ECO:0000256" key="1">
    <source>
        <dbReference type="ARBA" id="ARBA00009375"/>
    </source>
</evidence>
<evidence type="ECO:0000256" key="7">
    <source>
        <dbReference type="RuleBase" id="RU003792"/>
    </source>
</evidence>
<dbReference type="GO" id="GO:0003723">
    <property type="term" value="F:RNA binding"/>
    <property type="evidence" value="ECO:0007669"/>
    <property type="project" value="InterPro"/>
</dbReference>
<evidence type="ECO:0000256" key="6">
    <source>
        <dbReference type="PIRSR" id="PIRSR001430-2"/>
    </source>
</evidence>
<evidence type="ECO:0000313" key="10">
    <source>
        <dbReference type="Proteomes" id="UP000754750"/>
    </source>
</evidence>
<gene>
    <name evidence="4 9" type="primary">truA</name>
    <name evidence="9" type="ORF">E7512_07200</name>
</gene>
<name>A0A928Q4W4_9FIRM</name>
<dbReference type="RefSeq" id="WP_020072696.1">
    <property type="nucleotide sequence ID" value="NZ_JBKWRC010000002.1"/>
</dbReference>
<dbReference type="Gene3D" id="3.30.70.660">
    <property type="entry name" value="Pseudouridine synthase I, catalytic domain, C-terminal subdomain"/>
    <property type="match status" value="1"/>
</dbReference>
<evidence type="ECO:0000256" key="3">
    <source>
        <dbReference type="ARBA" id="ARBA00023235"/>
    </source>
</evidence>
<comment type="caution">
    <text evidence="4">Lacks conserved residue(s) required for the propagation of feature annotation.</text>
</comment>
<dbReference type="CDD" id="cd02570">
    <property type="entry name" value="PseudoU_synth_EcTruA"/>
    <property type="match status" value="1"/>
</dbReference>
<dbReference type="EMBL" id="SVNY01000003">
    <property type="protein sequence ID" value="MBE6833355.1"/>
    <property type="molecule type" value="Genomic_DNA"/>
</dbReference>
<dbReference type="InterPro" id="IPR020094">
    <property type="entry name" value="TruA/RsuA/RluB/E/F_N"/>
</dbReference>
<reference evidence="9" key="1">
    <citation type="submission" date="2019-04" db="EMBL/GenBank/DDBJ databases">
        <title>Evolution of Biomass-Degrading Anaerobic Consortia Revealed by Metagenomics.</title>
        <authorList>
            <person name="Peng X."/>
        </authorList>
    </citation>
    <scope>NUCLEOTIDE SEQUENCE</scope>
    <source>
        <strain evidence="9">SIG551</strain>
    </source>
</reference>
<comment type="similarity">
    <text evidence="1 4 7">Belongs to the tRNA pseudouridine synthase TruA family.</text>
</comment>
<protein>
    <recommendedName>
        <fullName evidence="4">tRNA pseudouridine synthase A</fullName>
        <ecNumber evidence="4">5.4.99.12</ecNumber>
    </recommendedName>
    <alternativeName>
        <fullName evidence="4">tRNA pseudouridine(38-40) synthase</fullName>
    </alternativeName>
    <alternativeName>
        <fullName evidence="4">tRNA pseudouridylate synthase I</fullName>
    </alternativeName>
    <alternativeName>
        <fullName evidence="4">tRNA-uridine isomerase I</fullName>
    </alternativeName>
</protein>
<sequence>MRNILFNISYDGSAYHGWQVQNNAVSVQEVFQQAMLQVVGCVPDIKACSRTDTGVHARQFCISAKIERDIPCERLTPAMNHFLPPDVAVLSCREVPMDFHARYSCRGKEYVYQIWNAPVRDPFLYGYALHYWYPMDLEKLNRAAAHYIGTHDFTSFCTIDARDAGNMVRTVTKAEVSREGNMVRFTVAANGFLYHMVRIMAGTLLRVAQGKFEPERIPRILEQRNRHIAGPTAPPCGLYLNRVFYDEEVMG</sequence>
<evidence type="ECO:0000256" key="4">
    <source>
        <dbReference type="HAMAP-Rule" id="MF_00171"/>
    </source>
</evidence>
<evidence type="ECO:0000259" key="8">
    <source>
        <dbReference type="Pfam" id="PF01416"/>
    </source>
</evidence>
<accession>A0A928Q4W4</accession>
<dbReference type="AlphaFoldDB" id="A0A928Q4W4"/>
<comment type="caution">
    <text evidence="9">The sequence shown here is derived from an EMBL/GenBank/DDBJ whole genome shotgun (WGS) entry which is preliminary data.</text>
</comment>
<dbReference type="HAMAP" id="MF_00171">
    <property type="entry name" value="TruA"/>
    <property type="match status" value="1"/>
</dbReference>
<keyword evidence="3 4" id="KW-0413">Isomerase</keyword>
<evidence type="ECO:0000256" key="2">
    <source>
        <dbReference type="ARBA" id="ARBA00022694"/>
    </source>
</evidence>
<dbReference type="Proteomes" id="UP000754750">
    <property type="component" value="Unassembled WGS sequence"/>
</dbReference>
<dbReference type="InterPro" id="IPR001406">
    <property type="entry name" value="PsdUridine_synth_TruA"/>
</dbReference>
<dbReference type="SUPFAM" id="SSF55120">
    <property type="entry name" value="Pseudouridine synthase"/>
    <property type="match status" value="1"/>
</dbReference>
<dbReference type="EC" id="5.4.99.12" evidence="4"/>
<evidence type="ECO:0000313" key="9">
    <source>
        <dbReference type="EMBL" id="MBE6833355.1"/>
    </source>
</evidence>
<comment type="catalytic activity">
    <reaction evidence="4 7">
        <text>uridine(38/39/40) in tRNA = pseudouridine(38/39/40) in tRNA</text>
        <dbReference type="Rhea" id="RHEA:22376"/>
        <dbReference type="Rhea" id="RHEA-COMP:10085"/>
        <dbReference type="Rhea" id="RHEA-COMP:10087"/>
        <dbReference type="ChEBI" id="CHEBI:65314"/>
        <dbReference type="ChEBI" id="CHEBI:65315"/>
        <dbReference type="EC" id="5.4.99.12"/>
    </reaction>
</comment>
<dbReference type="NCBIfam" id="TIGR00071">
    <property type="entry name" value="hisT_truA"/>
    <property type="match status" value="1"/>
</dbReference>
<proteinExistence type="inferred from homology"/>
<evidence type="ECO:0000256" key="5">
    <source>
        <dbReference type="PIRSR" id="PIRSR001430-1"/>
    </source>
</evidence>
<dbReference type="GO" id="GO:0160147">
    <property type="term" value="F:tRNA pseudouridine(38-40) synthase activity"/>
    <property type="evidence" value="ECO:0007669"/>
    <property type="project" value="UniProtKB-EC"/>
</dbReference>
<dbReference type="PANTHER" id="PTHR11142">
    <property type="entry name" value="PSEUDOURIDYLATE SYNTHASE"/>
    <property type="match status" value="1"/>
</dbReference>
<feature type="active site" description="Nucleophile" evidence="4 5">
    <location>
        <position position="52"/>
    </location>
</feature>
<keyword evidence="2 4" id="KW-0819">tRNA processing</keyword>
<dbReference type="Pfam" id="PF01416">
    <property type="entry name" value="PseudoU_synth_1"/>
    <property type="match status" value="2"/>
</dbReference>